<dbReference type="InterPro" id="IPR007219">
    <property type="entry name" value="XnlR_reg_dom"/>
</dbReference>
<dbReference type="RefSeq" id="XP_016233608.1">
    <property type="nucleotide sequence ID" value="XM_016382905.1"/>
</dbReference>
<keyword evidence="5" id="KW-1185">Reference proteome</keyword>
<dbReference type="AlphaFoldDB" id="A0A0D1ZKN5"/>
<reference evidence="4 5" key="1">
    <citation type="submission" date="2015-01" db="EMBL/GenBank/DDBJ databases">
        <title>The Genome Sequence of Exophiala spinifera CBS89968.</title>
        <authorList>
            <consortium name="The Broad Institute Genomics Platform"/>
            <person name="Cuomo C."/>
            <person name="de Hoog S."/>
            <person name="Gorbushina A."/>
            <person name="Stielow B."/>
            <person name="Teixiera M."/>
            <person name="Abouelleil A."/>
            <person name="Chapman S.B."/>
            <person name="Priest M."/>
            <person name="Young S.K."/>
            <person name="Wortman J."/>
            <person name="Nusbaum C."/>
            <person name="Birren B."/>
        </authorList>
    </citation>
    <scope>NUCLEOTIDE SEQUENCE [LARGE SCALE GENOMIC DNA]</scope>
    <source>
        <strain evidence="4 5">CBS 89968</strain>
    </source>
</reference>
<evidence type="ECO:0000256" key="2">
    <source>
        <dbReference type="SAM" id="MobiDB-lite"/>
    </source>
</evidence>
<dbReference type="GO" id="GO:0006351">
    <property type="term" value="P:DNA-templated transcription"/>
    <property type="evidence" value="ECO:0007669"/>
    <property type="project" value="InterPro"/>
</dbReference>
<dbReference type="InterPro" id="IPR050797">
    <property type="entry name" value="Carb_Metab_Trans_Reg"/>
</dbReference>
<proteinExistence type="predicted"/>
<dbReference type="GO" id="GO:0008270">
    <property type="term" value="F:zinc ion binding"/>
    <property type="evidence" value="ECO:0007669"/>
    <property type="project" value="InterPro"/>
</dbReference>
<feature type="region of interest" description="Disordered" evidence="2">
    <location>
        <begin position="510"/>
        <end position="544"/>
    </location>
</feature>
<keyword evidence="1" id="KW-0539">Nucleus</keyword>
<feature type="domain" description="Xylanolytic transcriptional activator regulatory" evidence="3">
    <location>
        <begin position="183"/>
        <end position="255"/>
    </location>
</feature>
<dbReference type="PANTHER" id="PTHR31668">
    <property type="entry name" value="GLUCOSE TRANSPORT TRANSCRIPTION REGULATOR RGT1-RELATED-RELATED"/>
    <property type="match status" value="1"/>
</dbReference>
<organism evidence="4 5">
    <name type="scientific">Exophiala spinifera</name>
    <dbReference type="NCBI Taxonomy" id="91928"/>
    <lineage>
        <taxon>Eukaryota</taxon>
        <taxon>Fungi</taxon>
        <taxon>Dikarya</taxon>
        <taxon>Ascomycota</taxon>
        <taxon>Pezizomycotina</taxon>
        <taxon>Eurotiomycetes</taxon>
        <taxon>Chaetothyriomycetidae</taxon>
        <taxon>Chaetothyriales</taxon>
        <taxon>Herpotrichiellaceae</taxon>
        <taxon>Exophiala</taxon>
    </lineage>
</organism>
<gene>
    <name evidence="4" type="ORF">PV08_08580</name>
</gene>
<dbReference type="STRING" id="91928.A0A0D1ZKN5"/>
<protein>
    <recommendedName>
        <fullName evidence="3">Xylanolytic transcriptional activator regulatory domain-containing protein</fullName>
    </recommendedName>
</protein>
<dbReference type="GeneID" id="27335663"/>
<name>A0A0D1ZKN5_9EURO</name>
<evidence type="ECO:0000256" key="1">
    <source>
        <dbReference type="ARBA" id="ARBA00023242"/>
    </source>
</evidence>
<sequence>MPQKKGPKGLRAKVISEIRATQQQASPSDIAVNDAEQPCSFKFNSMPPPPYSHSTALLSKQTIDTCVEFYFGNMPTTAWILNEHSLREMITCRIASDAEVYCLAASLCAFVMVQPGMSLAVGPGSHYKGEPPEHRYGYANMILDEISRIRKNIDYVGAPTVNSIHISFFLFSCYFTLEKQNVCWYHLREAATLAQIMGMHDESSYANGDDVENMYKRRMYWLLFVTERAYCLERHRPLTLQPTIELPAPQDIGETEVMNGFLYLISLFRCIDDEFMALWNKSKKRASAAWLSELQQQLTDALPPELKTTEGQAADVRITFHWLRVMVWQLSIASGALSSTSNNVSMTFKYPIDVASDMIRDIEALSKQSMEVHGIGLIEKLFDVACTLTDVISCVPLGPSADGSRSSTELLDRYLKLISQLRGGSSRYLPLLLAKVSETIPTITPPAEALRMSITQGYAGAADKISNTVQYTSSTEIGTVRASLLPQTHRPYGSYSPSTSASEVNLTPQSVVTPPMYSGPAGLGAQTQPLPPRSRPSMAGAAQR</sequence>
<dbReference type="Pfam" id="PF04082">
    <property type="entry name" value="Fungal_trans"/>
    <property type="match status" value="1"/>
</dbReference>
<dbReference type="EMBL" id="KN847497">
    <property type="protein sequence ID" value="KIW13392.1"/>
    <property type="molecule type" value="Genomic_DNA"/>
</dbReference>
<dbReference type="VEuPathDB" id="FungiDB:PV08_08580"/>
<accession>A0A0D1ZKN5</accession>
<evidence type="ECO:0000313" key="4">
    <source>
        <dbReference type="EMBL" id="KIW13392.1"/>
    </source>
</evidence>
<dbReference type="OrthoDB" id="4132249at2759"/>
<dbReference type="HOGENOM" id="CLU_016574_3_1_1"/>
<dbReference type="Proteomes" id="UP000053328">
    <property type="component" value="Unassembled WGS sequence"/>
</dbReference>
<evidence type="ECO:0000259" key="3">
    <source>
        <dbReference type="SMART" id="SM00906"/>
    </source>
</evidence>
<dbReference type="GO" id="GO:0003677">
    <property type="term" value="F:DNA binding"/>
    <property type="evidence" value="ECO:0007669"/>
    <property type="project" value="InterPro"/>
</dbReference>
<dbReference type="CDD" id="cd12148">
    <property type="entry name" value="fungal_TF_MHR"/>
    <property type="match status" value="1"/>
</dbReference>
<dbReference type="SMART" id="SM00906">
    <property type="entry name" value="Fungal_trans"/>
    <property type="match status" value="1"/>
</dbReference>
<dbReference type="PANTHER" id="PTHR31668:SF20">
    <property type="entry name" value="ZN(II)2CYS6 TRANSCRIPTION FACTOR (EUROFUNG)"/>
    <property type="match status" value="1"/>
</dbReference>
<evidence type="ECO:0000313" key="5">
    <source>
        <dbReference type="Proteomes" id="UP000053328"/>
    </source>
</evidence>